<dbReference type="InterPro" id="IPR036388">
    <property type="entry name" value="WH-like_DNA-bd_sf"/>
</dbReference>
<keyword evidence="3" id="KW-0731">Sigma factor</keyword>
<feature type="domain" description="RNA polymerase sigma factor 70 region 4 type 2" evidence="6">
    <location>
        <begin position="133"/>
        <end position="185"/>
    </location>
</feature>
<dbReference type="NCBIfam" id="TIGR02937">
    <property type="entry name" value="sigma70-ECF"/>
    <property type="match status" value="1"/>
</dbReference>
<protein>
    <submittedName>
        <fullName evidence="7">RNA polymerase sigma-70 factor (ECF subfamily)</fullName>
    </submittedName>
</protein>
<organism evidence="7 8">
    <name type="scientific">Acidovorax temperans</name>
    <dbReference type="NCBI Taxonomy" id="80878"/>
    <lineage>
        <taxon>Bacteria</taxon>
        <taxon>Pseudomonadati</taxon>
        <taxon>Pseudomonadota</taxon>
        <taxon>Betaproteobacteria</taxon>
        <taxon>Burkholderiales</taxon>
        <taxon>Comamonadaceae</taxon>
        <taxon>Acidovorax</taxon>
    </lineage>
</organism>
<dbReference type="CDD" id="cd06171">
    <property type="entry name" value="Sigma70_r4"/>
    <property type="match status" value="1"/>
</dbReference>
<dbReference type="InterPro" id="IPR013249">
    <property type="entry name" value="RNA_pol_sigma70_r4_t2"/>
</dbReference>
<reference evidence="7 8" key="1">
    <citation type="submission" date="2019-06" db="EMBL/GenBank/DDBJ databases">
        <title>Genomic Encyclopedia of Archaeal and Bacterial Type Strains, Phase II (KMG-II): from individual species to whole genera.</title>
        <authorList>
            <person name="Goeker M."/>
        </authorList>
    </citation>
    <scope>NUCLEOTIDE SEQUENCE [LARGE SCALE GENOMIC DNA]</scope>
    <source>
        <strain evidence="7 8">DSM 7270</strain>
    </source>
</reference>
<sequence length="190" mass="21358">MISIPICIHIPPTGSARLPLGPFFAVQELYLDHHPWLQSLLRKRLGNREDAADLAHDTFVRVMRSELSPTDLCEPRGFLATVARGLVADLFRRRTLEQAYLEYLVALPEEQAPSPEEQAPSPEDQAQAQQALLEVDALLRALPTKVRQAFLLAQLEELPYAEIARRLGISHRTVSNYLTRAMEHCCLALA</sequence>
<dbReference type="PANTHER" id="PTHR43133:SF63">
    <property type="entry name" value="RNA POLYMERASE SIGMA FACTOR FECI-RELATED"/>
    <property type="match status" value="1"/>
</dbReference>
<evidence type="ECO:0000256" key="2">
    <source>
        <dbReference type="ARBA" id="ARBA00023015"/>
    </source>
</evidence>
<dbReference type="GO" id="GO:0003677">
    <property type="term" value="F:DNA binding"/>
    <property type="evidence" value="ECO:0007669"/>
    <property type="project" value="InterPro"/>
</dbReference>
<evidence type="ECO:0000259" key="6">
    <source>
        <dbReference type="Pfam" id="PF08281"/>
    </source>
</evidence>
<evidence type="ECO:0000259" key="5">
    <source>
        <dbReference type="Pfam" id="PF04542"/>
    </source>
</evidence>
<evidence type="ECO:0000256" key="4">
    <source>
        <dbReference type="ARBA" id="ARBA00023163"/>
    </source>
</evidence>
<evidence type="ECO:0000313" key="7">
    <source>
        <dbReference type="EMBL" id="TQN07249.1"/>
    </source>
</evidence>
<dbReference type="InterPro" id="IPR039425">
    <property type="entry name" value="RNA_pol_sigma-70-like"/>
</dbReference>
<evidence type="ECO:0000256" key="3">
    <source>
        <dbReference type="ARBA" id="ARBA00023082"/>
    </source>
</evidence>
<dbReference type="GO" id="GO:0016987">
    <property type="term" value="F:sigma factor activity"/>
    <property type="evidence" value="ECO:0007669"/>
    <property type="project" value="UniProtKB-KW"/>
</dbReference>
<dbReference type="Pfam" id="PF08281">
    <property type="entry name" value="Sigma70_r4_2"/>
    <property type="match status" value="1"/>
</dbReference>
<dbReference type="InterPro" id="IPR013325">
    <property type="entry name" value="RNA_pol_sigma_r2"/>
</dbReference>
<proteinExistence type="inferred from homology"/>
<comment type="caution">
    <text evidence="7">The sequence shown here is derived from an EMBL/GenBank/DDBJ whole genome shotgun (WGS) entry which is preliminary data.</text>
</comment>
<dbReference type="Proteomes" id="UP000316993">
    <property type="component" value="Unassembled WGS sequence"/>
</dbReference>
<dbReference type="Gene3D" id="1.10.1740.10">
    <property type="match status" value="1"/>
</dbReference>
<dbReference type="AlphaFoldDB" id="A0A543LIR7"/>
<dbReference type="InterPro" id="IPR013324">
    <property type="entry name" value="RNA_pol_sigma_r3/r4-like"/>
</dbReference>
<dbReference type="InterPro" id="IPR014284">
    <property type="entry name" value="RNA_pol_sigma-70_dom"/>
</dbReference>
<feature type="domain" description="RNA polymerase sigma-70 region 2" evidence="5">
    <location>
        <begin position="29"/>
        <end position="95"/>
    </location>
</feature>
<evidence type="ECO:0000256" key="1">
    <source>
        <dbReference type="ARBA" id="ARBA00010641"/>
    </source>
</evidence>
<comment type="similarity">
    <text evidence="1">Belongs to the sigma-70 factor family. ECF subfamily.</text>
</comment>
<dbReference type="GO" id="GO:0006352">
    <property type="term" value="P:DNA-templated transcription initiation"/>
    <property type="evidence" value="ECO:0007669"/>
    <property type="project" value="InterPro"/>
</dbReference>
<dbReference type="InterPro" id="IPR007627">
    <property type="entry name" value="RNA_pol_sigma70_r2"/>
</dbReference>
<dbReference type="PANTHER" id="PTHR43133">
    <property type="entry name" value="RNA POLYMERASE ECF-TYPE SIGMA FACTO"/>
    <property type="match status" value="1"/>
</dbReference>
<evidence type="ECO:0000313" key="8">
    <source>
        <dbReference type="Proteomes" id="UP000316993"/>
    </source>
</evidence>
<dbReference type="SUPFAM" id="SSF88946">
    <property type="entry name" value="Sigma2 domain of RNA polymerase sigma factors"/>
    <property type="match status" value="1"/>
</dbReference>
<dbReference type="Pfam" id="PF04542">
    <property type="entry name" value="Sigma70_r2"/>
    <property type="match status" value="1"/>
</dbReference>
<name>A0A543LIR7_9BURK</name>
<gene>
    <name evidence="7" type="ORF">BDD18_0347</name>
</gene>
<dbReference type="EMBL" id="VFPV01000001">
    <property type="protein sequence ID" value="TQN07249.1"/>
    <property type="molecule type" value="Genomic_DNA"/>
</dbReference>
<dbReference type="SUPFAM" id="SSF88659">
    <property type="entry name" value="Sigma3 and sigma4 domains of RNA polymerase sigma factors"/>
    <property type="match status" value="1"/>
</dbReference>
<dbReference type="Gene3D" id="1.10.10.10">
    <property type="entry name" value="Winged helix-like DNA-binding domain superfamily/Winged helix DNA-binding domain"/>
    <property type="match status" value="1"/>
</dbReference>
<accession>A0A543LIR7</accession>
<keyword evidence="2" id="KW-0805">Transcription regulation</keyword>
<keyword evidence="4" id="KW-0804">Transcription</keyword>